<gene>
    <name evidence="2" type="ORF">D6D85_12695</name>
    <name evidence="3" type="ORF">EF810_04985</name>
</gene>
<dbReference type="Proteomes" id="UP000316217">
    <property type="component" value="Unassembled WGS sequence"/>
</dbReference>
<dbReference type="InterPro" id="IPR007159">
    <property type="entry name" value="SpoVT-AbrB_dom"/>
</dbReference>
<dbReference type="InterPro" id="IPR038619">
    <property type="entry name" value="MraZ_sf"/>
</dbReference>
<evidence type="ECO:0000313" key="4">
    <source>
        <dbReference type="Proteomes" id="UP000277582"/>
    </source>
</evidence>
<dbReference type="EMBL" id="RCOS01000141">
    <property type="protein sequence ID" value="RSN72723.1"/>
    <property type="molecule type" value="Genomic_DNA"/>
</dbReference>
<dbReference type="NCBIfam" id="TIGR01439">
    <property type="entry name" value="lp_hng_hel_AbrB"/>
    <property type="match status" value="1"/>
</dbReference>
<keyword evidence="4" id="KW-1185">Reference proteome</keyword>
<feature type="domain" description="SpoVT-AbrB" evidence="1">
    <location>
        <begin position="1"/>
        <end position="44"/>
    </location>
</feature>
<accession>A0A429GFU0</accession>
<dbReference type="InterPro" id="IPR020603">
    <property type="entry name" value="MraZ_dom"/>
</dbReference>
<dbReference type="Gene3D" id="3.40.1550.20">
    <property type="entry name" value="Transcriptional regulator MraZ domain"/>
    <property type="match status" value="1"/>
</dbReference>
<protein>
    <recommendedName>
        <fullName evidence="1">SpoVT-AbrB domain-containing protein</fullName>
    </recommendedName>
</protein>
<evidence type="ECO:0000313" key="3">
    <source>
        <dbReference type="EMBL" id="RZN61421.1"/>
    </source>
</evidence>
<evidence type="ECO:0000259" key="1">
    <source>
        <dbReference type="PROSITE" id="PS51740"/>
    </source>
</evidence>
<dbReference type="GO" id="GO:0003677">
    <property type="term" value="F:DNA binding"/>
    <property type="evidence" value="ECO:0007669"/>
    <property type="project" value="InterPro"/>
</dbReference>
<reference evidence="2 4" key="1">
    <citation type="submission" date="2018-10" db="EMBL/GenBank/DDBJ databases">
        <title>Co-occurring genomic capacity for anaerobic methane metabolism and dissimilatory sulfite reduction discovered in the Korarchaeota.</title>
        <authorList>
            <person name="Mckay L.J."/>
            <person name="Dlakic M."/>
            <person name="Fields M.W."/>
            <person name="Delmont T.O."/>
            <person name="Eren A.M."/>
            <person name="Jay Z.J."/>
            <person name="Klingelsmith K.B."/>
            <person name="Rusch D.B."/>
            <person name="Inskeep W.P."/>
        </authorList>
    </citation>
    <scope>NUCLEOTIDE SEQUENCE [LARGE SCALE GENOMIC DNA]</scope>
    <source>
        <strain evidence="2 4">MDKW</strain>
    </source>
</reference>
<dbReference type="SMART" id="SM00966">
    <property type="entry name" value="SpoVT_AbrB"/>
    <property type="match status" value="1"/>
</dbReference>
<dbReference type="InterPro" id="IPR035644">
    <property type="entry name" value="MraZ_C"/>
</dbReference>
<dbReference type="EMBL" id="RXII01000075">
    <property type="protein sequence ID" value="RZN61421.1"/>
    <property type="molecule type" value="Genomic_DNA"/>
</dbReference>
<comment type="caution">
    <text evidence="2">The sequence shown here is derived from an EMBL/GenBank/DDBJ whole genome shotgun (WGS) entry which is preliminary data.</text>
</comment>
<proteinExistence type="predicted"/>
<dbReference type="InterPro" id="IPR037914">
    <property type="entry name" value="SpoVT-AbrB_sf"/>
</dbReference>
<sequence>MSIVELDRKGRLTLPKKIRESLGIGRKVLIINAGDHLKVIPLPSDPFKVLEGTLSLKKSFKELRKQAELMAEGEAREERC</sequence>
<evidence type="ECO:0000313" key="2">
    <source>
        <dbReference type="EMBL" id="RSN72723.1"/>
    </source>
</evidence>
<evidence type="ECO:0000313" key="5">
    <source>
        <dbReference type="Proteomes" id="UP000316217"/>
    </source>
</evidence>
<dbReference type="OrthoDB" id="28233at2157"/>
<dbReference type="CDD" id="cd16321">
    <property type="entry name" value="MraZ_C"/>
    <property type="match status" value="1"/>
</dbReference>
<dbReference type="SUPFAM" id="SSF89447">
    <property type="entry name" value="AbrB/MazE/MraZ-like"/>
    <property type="match status" value="1"/>
</dbReference>
<dbReference type="RefSeq" id="WP_125672330.1">
    <property type="nucleotide sequence ID" value="NZ_RCOS01000141.1"/>
</dbReference>
<reference evidence="3 5" key="2">
    <citation type="journal article" date="2019" name="Nat. Microbiol.">
        <title>Wide diversity of methane and short-chain alkane metabolisms in uncultured archaea.</title>
        <authorList>
            <person name="Borrel G."/>
            <person name="Adam P.S."/>
            <person name="McKay L.J."/>
            <person name="Chen L.X."/>
            <person name="Sierra-Garcia I.N."/>
            <person name="Sieber C.M."/>
            <person name="Letourneur Q."/>
            <person name="Ghozlane A."/>
            <person name="Andersen G.L."/>
            <person name="Li W.J."/>
            <person name="Hallam S.J."/>
            <person name="Muyzer G."/>
            <person name="de Oliveira V.M."/>
            <person name="Inskeep W.P."/>
            <person name="Banfield J.F."/>
            <person name="Gribaldo S."/>
        </authorList>
    </citation>
    <scope>NUCLEOTIDE SEQUENCE [LARGE SCALE GENOMIC DNA]</scope>
    <source>
        <strain evidence="3">NM4</strain>
    </source>
</reference>
<dbReference type="Pfam" id="PF02381">
    <property type="entry name" value="MraZ"/>
    <property type="match status" value="1"/>
</dbReference>
<name>A0A429GFU0_9CREN</name>
<dbReference type="PROSITE" id="PS51740">
    <property type="entry name" value="SPOVT_ABRB"/>
    <property type="match status" value="1"/>
</dbReference>
<organism evidence="2 4">
    <name type="scientific">Candidatus Methanodesulfokora washburnensis</name>
    <dbReference type="NCBI Taxonomy" id="2478471"/>
    <lineage>
        <taxon>Archaea</taxon>
        <taxon>Thermoproteota</taxon>
        <taxon>Candidatus Korarchaeia</taxon>
        <taxon>Candidatus Korarchaeia incertae sedis</taxon>
        <taxon>Candidatus Methanodesulfokora</taxon>
    </lineage>
</organism>
<dbReference type="AlphaFoldDB" id="A0A429GFU0"/>
<dbReference type="Proteomes" id="UP000277582">
    <property type="component" value="Unassembled WGS sequence"/>
</dbReference>